<dbReference type="InterPro" id="IPR055469">
    <property type="entry name" value="DUF7041"/>
</dbReference>
<feature type="region of interest" description="Disordered" evidence="1">
    <location>
        <begin position="289"/>
        <end position="328"/>
    </location>
</feature>
<evidence type="ECO:0000313" key="4">
    <source>
        <dbReference type="Proteomes" id="UP000478052"/>
    </source>
</evidence>
<organism evidence="3 4">
    <name type="scientific">Aphis craccivora</name>
    <name type="common">Cowpea aphid</name>
    <dbReference type="NCBI Taxonomy" id="307492"/>
    <lineage>
        <taxon>Eukaryota</taxon>
        <taxon>Metazoa</taxon>
        <taxon>Ecdysozoa</taxon>
        <taxon>Arthropoda</taxon>
        <taxon>Hexapoda</taxon>
        <taxon>Insecta</taxon>
        <taxon>Pterygota</taxon>
        <taxon>Neoptera</taxon>
        <taxon>Paraneoptera</taxon>
        <taxon>Hemiptera</taxon>
        <taxon>Sternorrhyncha</taxon>
        <taxon>Aphidomorpha</taxon>
        <taxon>Aphidoidea</taxon>
        <taxon>Aphididae</taxon>
        <taxon>Aphidini</taxon>
        <taxon>Aphis</taxon>
        <taxon>Aphis</taxon>
    </lineage>
</organism>
<protein>
    <recommendedName>
        <fullName evidence="2">DUF7041 domain-containing protein</fullName>
    </recommendedName>
</protein>
<reference evidence="3 4" key="1">
    <citation type="submission" date="2019-08" db="EMBL/GenBank/DDBJ databases">
        <title>Whole genome of Aphis craccivora.</title>
        <authorList>
            <person name="Voronova N.V."/>
            <person name="Shulinski R.S."/>
            <person name="Bandarenka Y.V."/>
            <person name="Zhorov D.G."/>
            <person name="Warner D."/>
        </authorList>
    </citation>
    <scope>NUCLEOTIDE SEQUENCE [LARGE SCALE GENOMIC DNA]</scope>
    <source>
        <strain evidence="3">180601</strain>
        <tissue evidence="3">Whole Body</tissue>
    </source>
</reference>
<keyword evidence="4" id="KW-1185">Reference proteome</keyword>
<proteinExistence type="predicted"/>
<dbReference type="AlphaFoldDB" id="A0A6G0WYE4"/>
<dbReference type="Proteomes" id="UP000478052">
    <property type="component" value="Unassembled WGS sequence"/>
</dbReference>
<dbReference type="Pfam" id="PF23055">
    <property type="entry name" value="DUF7041"/>
    <property type="match status" value="1"/>
</dbReference>
<accession>A0A6G0WYE4</accession>
<feature type="domain" description="DUF7041" evidence="2">
    <location>
        <begin position="113"/>
        <end position="191"/>
    </location>
</feature>
<feature type="region of interest" description="Disordered" evidence="1">
    <location>
        <begin position="61"/>
        <end position="91"/>
    </location>
</feature>
<feature type="compositionally biased region" description="Basic and acidic residues" evidence="1">
    <location>
        <begin position="289"/>
        <end position="302"/>
    </location>
</feature>
<feature type="compositionally biased region" description="Basic and acidic residues" evidence="1">
    <location>
        <begin position="72"/>
        <end position="91"/>
    </location>
</feature>
<sequence>MVEGYHGTNAPTVVNCAPPYRPIPVARPLMFASLHAIIYRQFSISITHTHHAKLGRHLIARNQRSKFRQRKRPEPERRECEPERREREREPKLARRFQTLPLFDIDPLNTVRLPGFWRRSPQRWFTHVETLFHSHRVRSDLSHINHVLTSLDEDGICADENLLGVDVKYSAVKSRLIAAYDVPQATRFRSIIQHGGMGDRRPSQMLRNIRSALPSGIDESKIKEIWLQKLPPTILTVISGLGGSLESLAERADRVANASTGHDLAALAREPDRMQSMETAITALTAPRKTDPLATRTDRDQNRVTAATPVHTSQKTDRKGGSKPAPAAHNTYRLFVNDVRSGRRFLVESGAEISVIPPDSGPRVRSDIVLSAANGTRISTYGPRQLYLNLGFAREFVWTLETADDTEFPVNRFSLDTLEGGFHKHRIEFQSTSSKVRLGPHRHLSQLNSPT</sequence>
<dbReference type="EMBL" id="VUJU01008311">
    <property type="protein sequence ID" value="KAF0732545.1"/>
    <property type="molecule type" value="Genomic_DNA"/>
</dbReference>
<dbReference type="PANTHER" id="PTHR33327:SF3">
    <property type="entry name" value="RNA-DIRECTED DNA POLYMERASE"/>
    <property type="match status" value="1"/>
</dbReference>
<gene>
    <name evidence="3" type="ORF">FWK35_00022587</name>
</gene>
<evidence type="ECO:0000256" key="1">
    <source>
        <dbReference type="SAM" id="MobiDB-lite"/>
    </source>
</evidence>
<comment type="caution">
    <text evidence="3">The sequence shown here is derived from an EMBL/GenBank/DDBJ whole genome shotgun (WGS) entry which is preliminary data.</text>
</comment>
<dbReference type="PANTHER" id="PTHR33327">
    <property type="entry name" value="ENDONUCLEASE"/>
    <property type="match status" value="1"/>
</dbReference>
<name>A0A6G0WYE4_APHCR</name>
<evidence type="ECO:0000259" key="2">
    <source>
        <dbReference type="Pfam" id="PF23055"/>
    </source>
</evidence>
<feature type="compositionally biased region" description="Basic residues" evidence="1">
    <location>
        <begin position="61"/>
        <end position="71"/>
    </location>
</feature>
<evidence type="ECO:0000313" key="3">
    <source>
        <dbReference type="EMBL" id="KAF0732545.1"/>
    </source>
</evidence>
<dbReference type="OrthoDB" id="6589648at2759"/>